<dbReference type="InterPro" id="IPR003855">
    <property type="entry name" value="K+_transporter"/>
</dbReference>
<sequence length="711" mass="78341">MAQTEADVYAGDVFVGIDDDEEKARAIAGNDLQGPRKQATTGVIYGDIGTSPLYVYSSTFSSQPSWQDLVGALSIIIWSLTLIVTAKYCFIVLSADDNEQGGTFALYSLLARYTDISRRDPRDVPGIRLQRFETGDLKAGGKSLRGLLEKSRTIQFFLQFIGVLGVSMVMADGVLTPAQSVLGAIQGIKVINPDLGTSAIVGISYGILVILFLIQPFGTSKIGTMFAPVVVIWLPFNLYAGIYNLAVHDYTVLKAFSPHFAFSYLVRNGHEGWKSLGGLLLAFTGVEALFADLGAFSKRAVQLSWMCLAYPCLLIAYVGQAAYISHDETKQAFTNPFFNTVPPGSLYFLGDRDSCSHRRFSSYDNFNLSTSHSDNEALILSSVYMPMGNWLLMTGTVIITAVYNNTTSLGNAYGVCVITVTFITTCMVSLVAILVWRLPAYIVVPLWLVFASLDAAFLSAVYEKVPDGAWFTLLLAFILSYLFTLWRFGKECQWQAESHDQLSPQALLLPTTATKGTVALSSTFDGTPISTVPGLGIFFDKSGIANSLPPSFFQFVIKFAARPAVVVLFNMRPLPVPTVTMTDRYVIRHVSEIDSCYAVTLRHGYTDSILYPGLAQDIVQQIVLSIARGRRNNTTDAELDLVQSSRKSPAVYILGKETIKIGWPSVRSPKAYLRSWLLWIFLWFRENSRTKLADIDIDADKVIEVGFIKEL</sequence>
<feature type="transmembrane region" description="Helical" evidence="9">
    <location>
        <begin position="272"/>
        <end position="291"/>
    </location>
</feature>
<protein>
    <submittedName>
        <fullName evidence="12">Potassium uptake</fullName>
    </submittedName>
</protein>
<feature type="transmembrane region" description="Helical" evidence="9">
    <location>
        <begin position="195"/>
        <end position="214"/>
    </location>
</feature>
<feature type="domain" description="K+ potassium transporter integral membrane" evidence="10">
    <location>
        <begin position="40"/>
        <end position="347"/>
    </location>
</feature>
<evidence type="ECO:0000256" key="5">
    <source>
        <dbReference type="ARBA" id="ARBA00022958"/>
    </source>
</evidence>
<comment type="caution">
    <text evidence="12">The sequence shown here is derived from an EMBL/GenBank/DDBJ whole genome shotgun (WGS) entry which is preliminary data.</text>
</comment>
<dbReference type="EMBL" id="JAAOAV010000177">
    <property type="protein sequence ID" value="KAF5592010.1"/>
    <property type="molecule type" value="Genomic_DNA"/>
</dbReference>
<dbReference type="Pfam" id="PF02705">
    <property type="entry name" value="K_trans"/>
    <property type="match status" value="2"/>
</dbReference>
<feature type="transmembrane region" description="Helical" evidence="9">
    <location>
        <begin position="442"/>
        <end position="462"/>
    </location>
</feature>
<keyword evidence="3" id="KW-0633">Potassium transport</keyword>
<dbReference type="PANTHER" id="PTHR30540:SF83">
    <property type="entry name" value="K+ POTASSIUM TRANSPORTER"/>
    <property type="match status" value="1"/>
</dbReference>
<accession>A0A8H5UNH0</accession>
<keyword evidence="2" id="KW-0813">Transport</keyword>
<evidence type="ECO:0000256" key="7">
    <source>
        <dbReference type="ARBA" id="ARBA00023065"/>
    </source>
</evidence>
<keyword evidence="13" id="KW-1185">Reference proteome</keyword>
<evidence type="ECO:0000256" key="8">
    <source>
        <dbReference type="ARBA" id="ARBA00023136"/>
    </source>
</evidence>
<keyword evidence="4 9" id="KW-0812">Transmembrane</keyword>
<evidence type="ECO:0000259" key="11">
    <source>
        <dbReference type="Pfam" id="PF22776"/>
    </source>
</evidence>
<comment type="subcellular location">
    <subcellularLocation>
        <location evidence="1">Membrane</location>
        <topology evidence="1">Multi-pass membrane protein</topology>
    </subcellularLocation>
</comment>
<evidence type="ECO:0000259" key="10">
    <source>
        <dbReference type="Pfam" id="PF02705"/>
    </source>
</evidence>
<dbReference type="Proteomes" id="UP000547976">
    <property type="component" value="Unassembled WGS sequence"/>
</dbReference>
<evidence type="ECO:0000256" key="2">
    <source>
        <dbReference type="ARBA" id="ARBA00022448"/>
    </source>
</evidence>
<dbReference type="GO" id="GO:0016020">
    <property type="term" value="C:membrane"/>
    <property type="evidence" value="ECO:0007669"/>
    <property type="project" value="UniProtKB-SubCell"/>
</dbReference>
<gene>
    <name evidence="12" type="ORF">FSUBG_10314</name>
</gene>
<evidence type="ECO:0000313" key="12">
    <source>
        <dbReference type="EMBL" id="KAF5592010.1"/>
    </source>
</evidence>
<evidence type="ECO:0000256" key="1">
    <source>
        <dbReference type="ARBA" id="ARBA00004141"/>
    </source>
</evidence>
<evidence type="ECO:0000256" key="9">
    <source>
        <dbReference type="SAM" id="Phobius"/>
    </source>
</evidence>
<organism evidence="12 13">
    <name type="scientific">Gibberella subglutinans</name>
    <name type="common">Fusarium subglutinans</name>
    <dbReference type="NCBI Taxonomy" id="42677"/>
    <lineage>
        <taxon>Eukaryota</taxon>
        <taxon>Fungi</taxon>
        <taxon>Dikarya</taxon>
        <taxon>Ascomycota</taxon>
        <taxon>Pezizomycotina</taxon>
        <taxon>Sordariomycetes</taxon>
        <taxon>Hypocreomycetidae</taxon>
        <taxon>Hypocreales</taxon>
        <taxon>Nectriaceae</taxon>
        <taxon>Fusarium</taxon>
        <taxon>Fusarium fujikuroi species complex</taxon>
    </lineage>
</organism>
<feature type="transmembrane region" description="Helical" evidence="9">
    <location>
        <begin position="303"/>
        <end position="324"/>
    </location>
</feature>
<dbReference type="OrthoDB" id="504708at2759"/>
<evidence type="ECO:0000256" key="3">
    <source>
        <dbReference type="ARBA" id="ARBA00022538"/>
    </source>
</evidence>
<evidence type="ECO:0000256" key="4">
    <source>
        <dbReference type="ARBA" id="ARBA00022692"/>
    </source>
</evidence>
<dbReference type="GeneID" id="59309598"/>
<feature type="transmembrane region" description="Helical" evidence="9">
    <location>
        <begin position="226"/>
        <end position="246"/>
    </location>
</feature>
<feature type="domain" description="K+ potassium transporter integral membrane" evidence="10">
    <location>
        <begin position="381"/>
        <end position="505"/>
    </location>
</feature>
<proteinExistence type="predicted"/>
<keyword evidence="8 9" id="KW-0472">Membrane</keyword>
<reference evidence="12 13" key="1">
    <citation type="submission" date="2020-05" db="EMBL/GenBank/DDBJ databases">
        <title>Identification and distribution of gene clusters putatively required for synthesis of sphingolipid metabolism inhibitors in phylogenetically diverse species of the filamentous fungus Fusarium.</title>
        <authorList>
            <person name="Kim H.-S."/>
            <person name="Busman M."/>
            <person name="Brown D.W."/>
            <person name="Divon H."/>
            <person name="Uhlig S."/>
            <person name="Proctor R.H."/>
        </authorList>
    </citation>
    <scope>NUCLEOTIDE SEQUENCE [LARGE SCALE GENOMIC DNA]</scope>
    <source>
        <strain evidence="12 13">NRRL 66333</strain>
    </source>
</reference>
<dbReference type="InterPro" id="IPR053952">
    <property type="entry name" value="K_trans_C"/>
</dbReference>
<dbReference type="PANTHER" id="PTHR30540">
    <property type="entry name" value="OSMOTIC STRESS POTASSIUM TRANSPORTER"/>
    <property type="match status" value="1"/>
</dbReference>
<dbReference type="GO" id="GO:0015079">
    <property type="term" value="F:potassium ion transmembrane transporter activity"/>
    <property type="evidence" value="ECO:0007669"/>
    <property type="project" value="InterPro"/>
</dbReference>
<dbReference type="InterPro" id="IPR053951">
    <property type="entry name" value="K_trans_N"/>
</dbReference>
<keyword evidence="6 9" id="KW-1133">Transmembrane helix</keyword>
<dbReference type="RefSeq" id="XP_036534206.1">
    <property type="nucleotide sequence ID" value="XM_036674880.1"/>
</dbReference>
<feature type="transmembrane region" description="Helical" evidence="9">
    <location>
        <begin position="415"/>
        <end position="436"/>
    </location>
</feature>
<feature type="transmembrane region" description="Helical" evidence="9">
    <location>
        <begin position="383"/>
        <end position="403"/>
    </location>
</feature>
<evidence type="ECO:0000313" key="13">
    <source>
        <dbReference type="Proteomes" id="UP000547976"/>
    </source>
</evidence>
<dbReference type="Pfam" id="PF22776">
    <property type="entry name" value="K_trans_C"/>
    <property type="match status" value="1"/>
</dbReference>
<feature type="transmembrane region" description="Helical" evidence="9">
    <location>
        <begin position="69"/>
        <end position="90"/>
    </location>
</feature>
<feature type="transmembrane region" description="Helical" evidence="9">
    <location>
        <begin position="469"/>
        <end position="489"/>
    </location>
</feature>
<dbReference type="AlphaFoldDB" id="A0A8H5UNH0"/>
<keyword evidence="5" id="KW-0630">Potassium</keyword>
<feature type="domain" description="K+ potassium transporter C-terminal" evidence="11">
    <location>
        <begin position="533"/>
        <end position="711"/>
    </location>
</feature>
<name>A0A8H5UNH0_GIBSU</name>
<keyword evidence="7" id="KW-0406">Ion transport</keyword>
<feature type="transmembrane region" description="Helical" evidence="9">
    <location>
        <begin position="156"/>
        <end position="175"/>
    </location>
</feature>
<evidence type="ECO:0000256" key="6">
    <source>
        <dbReference type="ARBA" id="ARBA00022989"/>
    </source>
</evidence>